<gene>
    <name evidence="1" type="ORF">O1G22_18860</name>
</gene>
<protein>
    <submittedName>
        <fullName evidence="1">Uncharacterized protein</fullName>
    </submittedName>
</protein>
<dbReference type="RefSeq" id="WP_270082409.1">
    <property type="nucleotide sequence ID" value="NZ_CP115300.1"/>
</dbReference>
<dbReference type="Proteomes" id="UP001212326">
    <property type="component" value="Chromosome"/>
</dbReference>
<keyword evidence="2" id="KW-1185">Reference proteome</keyword>
<accession>A0ABY7P7C9</accession>
<name>A0ABY7P7C9_9ACTN</name>
<evidence type="ECO:0000313" key="2">
    <source>
        <dbReference type="Proteomes" id="UP001212326"/>
    </source>
</evidence>
<proteinExistence type="predicted"/>
<evidence type="ECO:0000313" key="1">
    <source>
        <dbReference type="EMBL" id="WBO64751.1"/>
    </source>
</evidence>
<dbReference type="EMBL" id="CP115300">
    <property type="protein sequence ID" value="WBO64751.1"/>
    <property type="molecule type" value="Genomic_DNA"/>
</dbReference>
<sequence>MLGAVPAVGAAVPMGVARPAWAASTAPGPEQLTLRELMASVWYPAHKAEDLPRAPWMTEGALRAFLADVGFPLDPAREPCPGWPEWPP</sequence>
<reference evidence="1 2" key="1">
    <citation type="submission" date="2022-12" db="EMBL/GenBank/DDBJ databases">
        <authorList>
            <person name="Mo P."/>
        </authorList>
    </citation>
    <scope>NUCLEOTIDE SEQUENCE [LARGE SCALE GENOMIC DNA]</scope>
    <source>
        <strain evidence="1 2">HUAS 2-6</strain>
    </source>
</reference>
<organism evidence="1 2">
    <name type="scientific">Streptomyces camelliae</name>
    <dbReference type="NCBI Taxonomy" id="3004093"/>
    <lineage>
        <taxon>Bacteria</taxon>
        <taxon>Bacillati</taxon>
        <taxon>Actinomycetota</taxon>
        <taxon>Actinomycetes</taxon>
        <taxon>Kitasatosporales</taxon>
        <taxon>Streptomycetaceae</taxon>
        <taxon>Streptomyces</taxon>
    </lineage>
</organism>